<protein>
    <submittedName>
        <fullName evidence="4">Histidine phosphatase family protein</fullName>
    </submittedName>
</protein>
<dbReference type="InterPro" id="IPR051695">
    <property type="entry name" value="Phosphoglycerate_Mutase"/>
</dbReference>
<evidence type="ECO:0000256" key="3">
    <source>
        <dbReference type="PIRSR" id="PIRSR613078-2"/>
    </source>
</evidence>
<comment type="caution">
    <text evidence="4">The sequence shown here is derived from an EMBL/GenBank/DDBJ whole genome shotgun (WGS) entry which is preliminary data.</text>
</comment>
<name>A0A7X3IMD8_9BACL</name>
<dbReference type="PANTHER" id="PTHR46517">
    <property type="entry name" value="FRUCTOSE-2,6-BISPHOSPHATASE TIGAR"/>
    <property type="match status" value="1"/>
</dbReference>
<dbReference type="InterPro" id="IPR013078">
    <property type="entry name" value="His_Pase_superF_clade-1"/>
</dbReference>
<gene>
    <name evidence="4" type="ORF">GRF59_13870</name>
</gene>
<evidence type="ECO:0000256" key="1">
    <source>
        <dbReference type="ARBA" id="ARBA00022801"/>
    </source>
</evidence>
<reference evidence="4 5" key="1">
    <citation type="submission" date="2019-12" db="EMBL/GenBank/DDBJ databases">
        <title>Paenibacillus sp. nov., an endophytic bacterium isolated from the stem of Dendrobium.</title>
        <authorList>
            <person name="Zhao R."/>
        </authorList>
    </citation>
    <scope>NUCLEOTIDE SEQUENCE [LARGE SCALE GENOMIC DNA]</scope>
    <source>
        <strain evidence="4 5">HJL G12</strain>
    </source>
</reference>
<evidence type="ECO:0000313" key="5">
    <source>
        <dbReference type="Proteomes" id="UP000460318"/>
    </source>
</evidence>
<evidence type="ECO:0000313" key="4">
    <source>
        <dbReference type="EMBL" id="MWV44702.1"/>
    </source>
</evidence>
<dbReference type="EMBL" id="WUBI01000002">
    <property type="protein sequence ID" value="MWV44702.1"/>
    <property type="molecule type" value="Genomic_DNA"/>
</dbReference>
<dbReference type="GO" id="GO:0005829">
    <property type="term" value="C:cytosol"/>
    <property type="evidence" value="ECO:0007669"/>
    <property type="project" value="TreeGrafter"/>
</dbReference>
<feature type="binding site" evidence="3">
    <location>
        <begin position="7"/>
        <end position="14"/>
    </location>
    <ligand>
        <name>substrate</name>
    </ligand>
</feature>
<dbReference type="SMART" id="SM00855">
    <property type="entry name" value="PGAM"/>
    <property type="match status" value="1"/>
</dbReference>
<dbReference type="GO" id="GO:0045820">
    <property type="term" value="P:negative regulation of glycolytic process"/>
    <property type="evidence" value="ECO:0007669"/>
    <property type="project" value="TreeGrafter"/>
</dbReference>
<dbReference type="RefSeq" id="WP_160498329.1">
    <property type="nucleotide sequence ID" value="NZ_WUBI01000002.1"/>
</dbReference>
<accession>A0A7X3IMD8</accession>
<dbReference type="GO" id="GO:0043456">
    <property type="term" value="P:regulation of pentose-phosphate shunt"/>
    <property type="evidence" value="ECO:0007669"/>
    <property type="project" value="TreeGrafter"/>
</dbReference>
<dbReference type="SUPFAM" id="SSF53254">
    <property type="entry name" value="Phosphoglycerate mutase-like"/>
    <property type="match status" value="1"/>
</dbReference>
<feature type="active site" description="Proton donor/acceptor" evidence="2">
    <location>
        <position position="84"/>
    </location>
</feature>
<dbReference type="AlphaFoldDB" id="A0A7X3IMD8"/>
<feature type="binding site" evidence="3">
    <location>
        <position position="59"/>
    </location>
    <ligand>
        <name>substrate</name>
    </ligand>
</feature>
<evidence type="ECO:0000256" key="2">
    <source>
        <dbReference type="PIRSR" id="PIRSR613078-1"/>
    </source>
</evidence>
<sequence length="195" mass="22629">MKIGLIRHGLTDWNMLGKIQGQSDIPLNDEGRKQAELLAERLQNEEYVWDFVISSKLSRAEETGEIIASKLRIPMLEPDSRLNERSFGQVEGLTLAERESKWGREWNQQELGQEKDAEIQARGLAFMEDMWNTHPGQNMLVITHGGFLAQLYRSLYKDRYTERIGNLSLTILEKNDLEWVPLLYNCTRHLLENKA</sequence>
<dbReference type="GO" id="GO:0004331">
    <property type="term" value="F:fructose-2,6-bisphosphate 2-phosphatase activity"/>
    <property type="evidence" value="ECO:0007669"/>
    <property type="project" value="TreeGrafter"/>
</dbReference>
<feature type="active site" description="Tele-phosphohistidine intermediate" evidence="2">
    <location>
        <position position="8"/>
    </location>
</feature>
<keyword evidence="1" id="KW-0378">Hydrolase</keyword>
<dbReference type="Proteomes" id="UP000460318">
    <property type="component" value="Unassembled WGS sequence"/>
</dbReference>
<dbReference type="InterPro" id="IPR029033">
    <property type="entry name" value="His_PPase_superfam"/>
</dbReference>
<proteinExistence type="predicted"/>
<keyword evidence="5" id="KW-1185">Reference proteome</keyword>
<dbReference type="Gene3D" id="3.40.50.1240">
    <property type="entry name" value="Phosphoglycerate mutase-like"/>
    <property type="match status" value="1"/>
</dbReference>
<dbReference type="Pfam" id="PF00300">
    <property type="entry name" value="His_Phos_1"/>
    <property type="match status" value="1"/>
</dbReference>
<organism evidence="4 5">
    <name type="scientific">Paenibacillus dendrobii</name>
    <dbReference type="NCBI Taxonomy" id="2691084"/>
    <lineage>
        <taxon>Bacteria</taxon>
        <taxon>Bacillati</taxon>
        <taxon>Bacillota</taxon>
        <taxon>Bacilli</taxon>
        <taxon>Bacillales</taxon>
        <taxon>Paenibacillaceae</taxon>
        <taxon>Paenibacillus</taxon>
    </lineage>
</organism>
<dbReference type="PANTHER" id="PTHR46517:SF1">
    <property type="entry name" value="FRUCTOSE-2,6-BISPHOSPHATASE TIGAR"/>
    <property type="match status" value="1"/>
</dbReference>
<dbReference type="CDD" id="cd07067">
    <property type="entry name" value="HP_PGM_like"/>
    <property type="match status" value="1"/>
</dbReference>